<evidence type="ECO:0000256" key="6">
    <source>
        <dbReference type="ARBA" id="ARBA00022448"/>
    </source>
</evidence>
<dbReference type="GO" id="GO:0006886">
    <property type="term" value="P:intracellular protein transport"/>
    <property type="evidence" value="ECO:0007669"/>
    <property type="project" value="InterPro"/>
</dbReference>
<protein>
    <recommendedName>
        <fullName evidence="15">Vacuolar protein sorting-associated protein 26</fullName>
    </recommendedName>
</protein>
<dbReference type="FunFam" id="2.60.40.640:FF:000006">
    <property type="entry name" value="Vacuolar protein sorting-associated protein 26"/>
    <property type="match status" value="1"/>
</dbReference>
<sequence>MELTMSINYLLGAFKPACHISITFADEKNRKKVPIKKENGQTVMVPLFQSQENIVGKISVEPVQGKKIEHNGIKVELLGQIEMYFDRGNFYDFTSLVRELDVPGEIYERKTYPFEFSTVEMPYETYNGVNVRLRIDDPEDPLNLLNNTAQCGATLTGYVLKVTISRGYAGSIVEYHDFVVRNYSPPPSINNSIKMEVGIEDCLHIEFEYNKSKYHLKDVIIGKIYFLLVRIKIKNMDLEIRRRESTGSGANTHVETETLAKFELMDGAPVRGESIPIRLFLSPYDLTPTHRNINNKFSVKYYLNLVLVDEEDRRYFKQQEIMLYRLAENSTSAVSML</sequence>
<evidence type="ECO:0000313" key="14">
    <source>
        <dbReference type="Proteomes" id="UP001153076"/>
    </source>
</evidence>
<keyword evidence="14" id="KW-1185">Reference proteome</keyword>
<comment type="subunit">
    <text evidence="12">Component of the retromer complex which consists of VPS29 (MAG1), VPS26 (VPS26A or VPS26B), VPS35 (VPS35A or VPS35B or VPS35C), VPS5/17 (SNX1 or SNX2A or SNX2B). Component of a retromer subcomplex consisting of VPS29 (MAG1), VPS26 (VPS26A or VPS26B), VPS35 (VPS35A or VPS35B or VPS35C).</text>
</comment>
<evidence type="ECO:0000256" key="1">
    <source>
        <dbReference type="ARBA" id="ARBA00004125"/>
    </source>
</evidence>
<evidence type="ECO:0000256" key="12">
    <source>
        <dbReference type="ARBA" id="ARBA00064408"/>
    </source>
</evidence>
<evidence type="ECO:0000256" key="3">
    <source>
        <dbReference type="ARBA" id="ARBA00004496"/>
    </source>
</evidence>
<evidence type="ECO:0000256" key="11">
    <source>
        <dbReference type="ARBA" id="ARBA00056169"/>
    </source>
</evidence>
<dbReference type="FunFam" id="2.60.40.640:FF:000012">
    <property type="entry name" value="vacuolar protein sorting-associated protein 26A"/>
    <property type="match status" value="1"/>
</dbReference>
<dbReference type="GO" id="GO:0005794">
    <property type="term" value="C:Golgi apparatus"/>
    <property type="evidence" value="ECO:0007669"/>
    <property type="project" value="UniProtKB-SubCell"/>
</dbReference>
<dbReference type="InterPro" id="IPR028934">
    <property type="entry name" value="Vps26-related"/>
</dbReference>
<reference evidence="13" key="1">
    <citation type="submission" date="2022-04" db="EMBL/GenBank/DDBJ databases">
        <title>Carnegiea gigantea Genome sequencing and assembly v2.</title>
        <authorList>
            <person name="Copetti D."/>
            <person name="Sanderson M.J."/>
            <person name="Burquez A."/>
            <person name="Wojciechowski M.F."/>
        </authorList>
    </citation>
    <scope>NUCLEOTIDE SEQUENCE</scope>
    <source>
        <strain evidence="13">SGP5-SGP5p</strain>
        <tissue evidence="13">Aerial part</tissue>
    </source>
</reference>
<dbReference type="PANTHER" id="PTHR12233">
    <property type="entry name" value="VACUOLAR PROTEIN SORTING 26 RELATED"/>
    <property type="match status" value="1"/>
</dbReference>
<dbReference type="InterPro" id="IPR014752">
    <property type="entry name" value="Arrestin-like_C"/>
</dbReference>
<comment type="function">
    <text evidence="11">Plays a role in vesicular protein sorting. Component of the membrane-associated retromer complex which is essential in endosome-to-Golgi retrograde transport. The VPS29-VPS26-VPS35 subcomplex may be involved in recycling of specific cargos from endosome to the plasma membrane.</text>
</comment>
<dbReference type="OrthoDB" id="3821113at2759"/>
<dbReference type="GO" id="GO:0010008">
    <property type="term" value="C:endosome membrane"/>
    <property type="evidence" value="ECO:0007669"/>
    <property type="project" value="UniProtKB-SubCell"/>
</dbReference>
<comment type="similarity">
    <text evidence="5">Belongs to the VPS26 family.</text>
</comment>
<evidence type="ECO:0000256" key="7">
    <source>
        <dbReference type="ARBA" id="ARBA00022490"/>
    </source>
</evidence>
<evidence type="ECO:0000256" key="9">
    <source>
        <dbReference type="ARBA" id="ARBA00023034"/>
    </source>
</evidence>
<keyword evidence="10" id="KW-0472">Membrane</keyword>
<accession>A0A9Q1K7D0</accession>
<dbReference type="Gene3D" id="2.60.40.640">
    <property type="match status" value="2"/>
</dbReference>
<keyword evidence="9" id="KW-0333">Golgi apparatus</keyword>
<dbReference type="Proteomes" id="UP001153076">
    <property type="component" value="Unassembled WGS sequence"/>
</dbReference>
<keyword evidence="6" id="KW-0813">Transport</keyword>
<name>A0A9Q1K7D0_9CARY</name>
<keyword evidence="8" id="KW-0653">Protein transport</keyword>
<dbReference type="Pfam" id="PF03643">
    <property type="entry name" value="Vps26"/>
    <property type="match status" value="2"/>
</dbReference>
<comment type="caution">
    <text evidence="13">The sequence shown here is derived from an EMBL/GenBank/DDBJ whole genome shotgun (WGS) entry which is preliminary data.</text>
</comment>
<dbReference type="EMBL" id="JAKOGI010000263">
    <property type="protein sequence ID" value="KAJ8438244.1"/>
    <property type="molecule type" value="Genomic_DNA"/>
</dbReference>
<evidence type="ECO:0000256" key="8">
    <source>
        <dbReference type="ARBA" id="ARBA00022927"/>
    </source>
</evidence>
<gene>
    <name evidence="13" type="ORF">Cgig2_003633</name>
</gene>
<evidence type="ECO:0008006" key="15">
    <source>
        <dbReference type="Google" id="ProtNLM"/>
    </source>
</evidence>
<evidence type="ECO:0000313" key="13">
    <source>
        <dbReference type="EMBL" id="KAJ8438244.1"/>
    </source>
</evidence>
<evidence type="ECO:0000256" key="2">
    <source>
        <dbReference type="ARBA" id="ARBA00004179"/>
    </source>
</evidence>
<dbReference type="AlphaFoldDB" id="A0A9Q1K7D0"/>
<comment type="subcellular location">
    <subcellularLocation>
        <location evidence="3">Cytoplasm</location>
    </subcellularLocation>
    <subcellularLocation>
        <location evidence="1">Endosome membrane</location>
        <topology evidence="1">Peripheral membrane protein</topology>
        <orientation evidence="1">Cytoplasmic side</orientation>
    </subcellularLocation>
    <subcellularLocation>
        <location evidence="4">Golgi apparatus</location>
        <location evidence="4">trans-Golgi network membrane</location>
        <topology evidence="4">Peripheral membrane protein</topology>
        <orientation evidence="4">Cytoplasmic side</orientation>
    </subcellularLocation>
    <subcellularLocation>
        <location evidence="2">Prevacuolar compartment membrane</location>
        <topology evidence="2">Peripheral membrane protein</topology>
        <orientation evidence="2">Cytoplasmic side</orientation>
    </subcellularLocation>
</comment>
<evidence type="ECO:0000256" key="5">
    <source>
        <dbReference type="ARBA" id="ARBA00009100"/>
    </source>
</evidence>
<proteinExistence type="inferred from homology"/>
<keyword evidence="7" id="KW-0963">Cytoplasm</keyword>
<evidence type="ECO:0000256" key="10">
    <source>
        <dbReference type="ARBA" id="ARBA00023136"/>
    </source>
</evidence>
<organism evidence="13 14">
    <name type="scientific">Carnegiea gigantea</name>
    <dbReference type="NCBI Taxonomy" id="171969"/>
    <lineage>
        <taxon>Eukaryota</taxon>
        <taxon>Viridiplantae</taxon>
        <taxon>Streptophyta</taxon>
        <taxon>Embryophyta</taxon>
        <taxon>Tracheophyta</taxon>
        <taxon>Spermatophyta</taxon>
        <taxon>Magnoliopsida</taxon>
        <taxon>eudicotyledons</taxon>
        <taxon>Gunneridae</taxon>
        <taxon>Pentapetalae</taxon>
        <taxon>Caryophyllales</taxon>
        <taxon>Cactineae</taxon>
        <taxon>Cactaceae</taxon>
        <taxon>Cactoideae</taxon>
        <taxon>Echinocereeae</taxon>
        <taxon>Carnegiea</taxon>
    </lineage>
</organism>
<evidence type="ECO:0000256" key="4">
    <source>
        <dbReference type="ARBA" id="ARBA00004546"/>
    </source>
</evidence>